<evidence type="ECO:0000256" key="1">
    <source>
        <dbReference type="PROSITE-ProRule" id="PRU00047"/>
    </source>
</evidence>
<keyword evidence="1" id="KW-0862">Zinc</keyword>
<dbReference type="EMBL" id="CAJNYT010000140">
    <property type="protein sequence ID" value="CAF3333564.1"/>
    <property type="molecule type" value="Genomic_DNA"/>
</dbReference>
<dbReference type="Gene3D" id="2.60.120.650">
    <property type="entry name" value="Cupin"/>
    <property type="match status" value="1"/>
</dbReference>
<evidence type="ECO:0000259" key="3">
    <source>
        <dbReference type="PROSITE" id="PS51183"/>
    </source>
</evidence>
<dbReference type="InterPro" id="IPR003347">
    <property type="entry name" value="JmjC_dom"/>
</dbReference>
<proteinExistence type="predicted"/>
<keyword evidence="1" id="KW-0479">Metal-binding</keyword>
<name>A0A817URR6_9BILA</name>
<dbReference type="PANTHER" id="PTHR10694">
    <property type="entry name" value="LYSINE-SPECIFIC DEMETHYLASE"/>
    <property type="match status" value="1"/>
</dbReference>
<evidence type="ECO:0000259" key="2">
    <source>
        <dbReference type="PROSITE" id="PS50158"/>
    </source>
</evidence>
<reference evidence="5" key="1">
    <citation type="submission" date="2021-02" db="EMBL/GenBank/DDBJ databases">
        <authorList>
            <person name="Nowell W R."/>
        </authorList>
    </citation>
    <scope>NUCLEOTIDE SEQUENCE</scope>
</reference>
<organism evidence="5 6">
    <name type="scientific">Rotaria socialis</name>
    <dbReference type="NCBI Taxonomy" id="392032"/>
    <lineage>
        <taxon>Eukaryota</taxon>
        <taxon>Metazoa</taxon>
        <taxon>Spiralia</taxon>
        <taxon>Gnathifera</taxon>
        <taxon>Rotifera</taxon>
        <taxon>Eurotatoria</taxon>
        <taxon>Bdelloidea</taxon>
        <taxon>Philodinida</taxon>
        <taxon>Philodinidae</taxon>
        <taxon>Rotaria</taxon>
    </lineage>
</organism>
<dbReference type="AlphaFoldDB" id="A0A817URR6"/>
<comment type="caution">
    <text evidence="5">The sequence shown here is derived from an EMBL/GenBank/DDBJ whole genome shotgun (WGS) entry which is preliminary data.</text>
</comment>
<dbReference type="PROSITE" id="PS51183">
    <property type="entry name" value="JMJN"/>
    <property type="match status" value="1"/>
</dbReference>
<dbReference type="Proteomes" id="UP000663872">
    <property type="component" value="Unassembled WGS sequence"/>
</dbReference>
<evidence type="ECO:0000313" key="5">
    <source>
        <dbReference type="EMBL" id="CAF3333564.1"/>
    </source>
</evidence>
<dbReference type="InterPro" id="IPR003349">
    <property type="entry name" value="JmjN"/>
</dbReference>
<dbReference type="SUPFAM" id="SSF51197">
    <property type="entry name" value="Clavaminate synthase-like"/>
    <property type="match status" value="1"/>
</dbReference>
<dbReference type="InterPro" id="IPR036875">
    <property type="entry name" value="Znf_CCHC_sf"/>
</dbReference>
<dbReference type="SMART" id="SM00545">
    <property type="entry name" value="JmjN"/>
    <property type="match status" value="1"/>
</dbReference>
<dbReference type="PROSITE" id="PS51184">
    <property type="entry name" value="JMJC"/>
    <property type="match status" value="1"/>
</dbReference>
<dbReference type="SMART" id="SM00558">
    <property type="entry name" value="JmjC"/>
    <property type="match status" value="1"/>
</dbReference>
<feature type="domain" description="JmjN" evidence="3">
    <location>
        <begin position="10"/>
        <end position="52"/>
    </location>
</feature>
<feature type="domain" description="CCHC-type" evidence="2">
    <location>
        <begin position="500"/>
        <end position="516"/>
    </location>
</feature>
<evidence type="ECO:0008006" key="7">
    <source>
        <dbReference type="Google" id="ProtNLM"/>
    </source>
</evidence>
<dbReference type="GO" id="GO:0008270">
    <property type="term" value="F:zinc ion binding"/>
    <property type="evidence" value="ECO:0007669"/>
    <property type="project" value="UniProtKB-KW"/>
</dbReference>
<dbReference type="GO" id="GO:0010468">
    <property type="term" value="P:regulation of gene expression"/>
    <property type="evidence" value="ECO:0007669"/>
    <property type="project" value="TreeGrafter"/>
</dbReference>
<evidence type="ECO:0000313" key="6">
    <source>
        <dbReference type="Proteomes" id="UP000663872"/>
    </source>
</evidence>
<dbReference type="GO" id="GO:0005634">
    <property type="term" value="C:nucleus"/>
    <property type="evidence" value="ECO:0007669"/>
    <property type="project" value="TreeGrafter"/>
</dbReference>
<dbReference type="GO" id="GO:0032454">
    <property type="term" value="F:histone H3K9 demethylase activity"/>
    <property type="evidence" value="ECO:0007669"/>
    <property type="project" value="TreeGrafter"/>
</dbReference>
<gene>
    <name evidence="5" type="ORF">GRG538_LOCUS3900</name>
</gene>
<dbReference type="Pfam" id="PF02373">
    <property type="entry name" value="JmjC"/>
    <property type="match status" value="1"/>
</dbReference>
<evidence type="ECO:0000259" key="4">
    <source>
        <dbReference type="PROSITE" id="PS51184"/>
    </source>
</evidence>
<dbReference type="SUPFAM" id="SSF57756">
    <property type="entry name" value="Retrovirus zinc finger-like domains"/>
    <property type="match status" value="1"/>
</dbReference>
<dbReference type="GO" id="GO:0003676">
    <property type="term" value="F:nucleic acid binding"/>
    <property type="evidence" value="ECO:0007669"/>
    <property type="project" value="InterPro"/>
</dbReference>
<dbReference type="GO" id="GO:0051864">
    <property type="term" value="F:histone H3K36 demethylase activity"/>
    <property type="evidence" value="ECO:0007669"/>
    <property type="project" value="TreeGrafter"/>
</dbReference>
<dbReference type="GO" id="GO:0000785">
    <property type="term" value="C:chromatin"/>
    <property type="evidence" value="ECO:0007669"/>
    <property type="project" value="TreeGrafter"/>
</dbReference>
<feature type="domain" description="JmjC" evidence="4">
    <location>
        <begin position="133"/>
        <end position="306"/>
    </location>
</feature>
<dbReference type="PROSITE" id="PS50158">
    <property type="entry name" value="ZF_CCHC"/>
    <property type="match status" value="1"/>
</dbReference>
<dbReference type="PANTHER" id="PTHR10694:SF7">
    <property type="entry name" value="[HISTONE H3]-TRIMETHYL-L-LYSINE(9) DEMETHYLASE"/>
    <property type="match status" value="1"/>
</dbReference>
<dbReference type="InterPro" id="IPR001878">
    <property type="entry name" value="Znf_CCHC"/>
</dbReference>
<keyword evidence="1" id="KW-0863">Zinc-finger</keyword>
<sequence>MVMENSTKLIPTLTPTFEQWKSLAIFLTHHETSLQRRFGAVKILPPSRWAPLVKNPYDIRHIKLYIKQEIIHASHQSDVFYIQNSETLKRRSMTYDEFKTIAESDPYRLSDTVNDNVLDYFWSTISKRASLYVPNVDDTLFAKRETVFNMTDLSSLLKYYPQRIPGVTTPVVHMGMWSSAVGIHIDEYDLISLNYLHHGAAKIWYIIHPSCYSKFEELVNKLKLFSDISSSCLSPLQHKSLLIKPSFLDLHSIEYYRIEQKLNELVAIFPGTYHCYFDTGFNLSETIKYGLPSWLQFQRRSPRLCSCKISSSIFVSLNRRFFTNEILSKFQTEYLTSTSSTYVDLAADEDNNANNQSLVEMNIIPKSPVESNKAVIRTNEETEAVRIASHINISFDQLADPLYSSSSSSTNSNTPISPNLLATIDTRADFDSIANIFEEILAQTNSNSMHHDHHPTYFHPYERYSPIVRTRAPSVHTSYLTPYTYSALRMCTSTRHIKRRRCYGCRQQGHLRKECPYFPHN</sequence>
<protein>
    <recommendedName>
        <fullName evidence="7">CCHC-type domain-containing protein</fullName>
    </recommendedName>
</protein>
<accession>A0A817URR6</accession>